<keyword evidence="3" id="KW-1185">Reference proteome</keyword>
<accession>A0A167WS01</accession>
<dbReference type="OrthoDB" id="2357318at2759"/>
<organism evidence="2 3">
    <name type="scientific">Akanthomyces lecanii RCEF 1005</name>
    <dbReference type="NCBI Taxonomy" id="1081108"/>
    <lineage>
        <taxon>Eukaryota</taxon>
        <taxon>Fungi</taxon>
        <taxon>Dikarya</taxon>
        <taxon>Ascomycota</taxon>
        <taxon>Pezizomycotina</taxon>
        <taxon>Sordariomycetes</taxon>
        <taxon>Hypocreomycetidae</taxon>
        <taxon>Hypocreales</taxon>
        <taxon>Cordycipitaceae</taxon>
        <taxon>Akanthomyces</taxon>
        <taxon>Cordyceps confragosa</taxon>
    </lineage>
</organism>
<sequence>MPADRLLNTLLQYYQDVHDDPKSEQILGTTVHLLTHLSNPLNLGVLTSQLLTAPAIWQRPGFDLSHALRVVSIYNTAALRVRQDAAEALEKKKNNNTSGGFLPPPPTQERESGGLKPDDWARAVVKGADDRSARWQHLLVLTGVLIGFEGNDRRTLSRSLRNTLQQAVVVAANLALRSHAEDGPLAEAAIVMALNYAFPLLSPHHQAQLDCDVLLPVMLWAMLREGCGDGLFLQDIARDVTQTVGGGGGGGCSWPQHAPSFAMLVELDRRPVMSNMGPLAKMAAFAATHAKDTSVVLQAQEDLVLFSHKLLDAWAKNRLSGVEYGLASAQLSPETLEATWPVLWQVLRKIMFGVVATLQAIVARSLLDPRMLHEAVAPGVAAKSLQILRNICFISSVNGNDAFQVYTFTYLTSLDVICRSGAACEKFLSDFRPADGLAVPSAHLQRTLDLYYLNAAEHMPLSLTTEAADALIIKPATSYLGFDGVMSPTMSHIFESAHSAVLSVLSCPQHSALTIQLAPFYIVKLFESFPHHISPRQFRVAFKTVIQMVSPPFQIAAQEPLLGETLLEMLLQHIAIASTVPLAPDEATQAAATESGETLQSPQSALVLALIDALPFLPLPLVEEWMAIAAQTLNAIADPRLRRPVKERFWDILINGEMDVERSAIGVAWWGTKGGRELVLNGGAGPAEQPMMSGALMTTESKL</sequence>
<dbReference type="STRING" id="1081108.A0A167WS01"/>
<dbReference type="PANTHER" id="PTHR39214">
    <property type="entry name" value="MICROBODY (PEROXISOME) BIOGENESIS PROTEIN PEROXIN 8 (EUROFUNG)"/>
    <property type="match status" value="1"/>
</dbReference>
<protein>
    <submittedName>
        <fullName evidence="2">Peroxisomal membrane protein Pex17</fullName>
    </submittedName>
</protein>
<comment type="caution">
    <text evidence="2">The sequence shown here is derived from an EMBL/GenBank/DDBJ whole genome shotgun (WGS) entry which is preliminary data.</text>
</comment>
<dbReference type="AlphaFoldDB" id="A0A167WS01"/>
<proteinExistence type="predicted"/>
<dbReference type="Pfam" id="PF26001">
    <property type="entry name" value="Pex8"/>
    <property type="match status" value="1"/>
</dbReference>
<gene>
    <name evidence="2" type="ORF">LEL_10653</name>
</gene>
<reference evidence="2 3" key="1">
    <citation type="journal article" date="2016" name="Genome Biol. Evol.">
        <title>Divergent and convergent evolution of fungal pathogenicity.</title>
        <authorList>
            <person name="Shang Y."/>
            <person name="Xiao G."/>
            <person name="Zheng P."/>
            <person name="Cen K."/>
            <person name="Zhan S."/>
            <person name="Wang C."/>
        </authorList>
    </citation>
    <scope>NUCLEOTIDE SEQUENCE [LARGE SCALE GENOMIC DNA]</scope>
    <source>
        <strain evidence="2 3">RCEF 1005</strain>
    </source>
</reference>
<evidence type="ECO:0000256" key="1">
    <source>
        <dbReference type="SAM" id="MobiDB-lite"/>
    </source>
</evidence>
<dbReference type="PANTHER" id="PTHR39214:SF1">
    <property type="entry name" value="MICROBODY (PEROXISOME) BIOGENESIS PROTEIN PEROXIN 8 (EUROFUNG)"/>
    <property type="match status" value="1"/>
</dbReference>
<feature type="region of interest" description="Disordered" evidence="1">
    <location>
        <begin position="90"/>
        <end position="116"/>
    </location>
</feature>
<dbReference type="InterPro" id="IPR055334">
    <property type="entry name" value="PEX8-like"/>
</dbReference>
<evidence type="ECO:0000313" key="2">
    <source>
        <dbReference type="EMBL" id="OAA64133.1"/>
    </source>
</evidence>
<name>A0A167WS01_CORDF</name>
<evidence type="ECO:0000313" key="3">
    <source>
        <dbReference type="Proteomes" id="UP000076881"/>
    </source>
</evidence>
<dbReference type="Proteomes" id="UP000076881">
    <property type="component" value="Unassembled WGS sequence"/>
</dbReference>
<dbReference type="EMBL" id="AZHF01000015">
    <property type="protein sequence ID" value="OAA64133.1"/>
    <property type="molecule type" value="Genomic_DNA"/>
</dbReference>